<dbReference type="EMBL" id="GBRH01225912">
    <property type="protein sequence ID" value="JAD71983.1"/>
    <property type="molecule type" value="Transcribed_RNA"/>
</dbReference>
<accession>A0A0A9CC06</accession>
<reference evidence="2" key="1">
    <citation type="submission" date="2014-09" db="EMBL/GenBank/DDBJ databases">
        <authorList>
            <person name="Magalhaes I.L.F."/>
            <person name="Oliveira U."/>
            <person name="Santos F.R."/>
            <person name="Vidigal T.H.D.A."/>
            <person name="Brescovit A.D."/>
            <person name="Santos A.J."/>
        </authorList>
    </citation>
    <scope>NUCLEOTIDE SEQUENCE</scope>
    <source>
        <tissue evidence="2">Shoot tissue taken approximately 20 cm above the soil surface</tissue>
    </source>
</reference>
<organism evidence="2">
    <name type="scientific">Arundo donax</name>
    <name type="common">Giant reed</name>
    <name type="synonym">Donax arundinaceus</name>
    <dbReference type="NCBI Taxonomy" id="35708"/>
    <lineage>
        <taxon>Eukaryota</taxon>
        <taxon>Viridiplantae</taxon>
        <taxon>Streptophyta</taxon>
        <taxon>Embryophyta</taxon>
        <taxon>Tracheophyta</taxon>
        <taxon>Spermatophyta</taxon>
        <taxon>Magnoliopsida</taxon>
        <taxon>Liliopsida</taxon>
        <taxon>Poales</taxon>
        <taxon>Poaceae</taxon>
        <taxon>PACMAD clade</taxon>
        <taxon>Arundinoideae</taxon>
        <taxon>Arundineae</taxon>
        <taxon>Arundo</taxon>
    </lineage>
</organism>
<name>A0A0A9CC06_ARUDO</name>
<feature type="region of interest" description="Disordered" evidence="1">
    <location>
        <begin position="1"/>
        <end position="24"/>
    </location>
</feature>
<evidence type="ECO:0000256" key="1">
    <source>
        <dbReference type="SAM" id="MobiDB-lite"/>
    </source>
</evidence>
<reference evidence="2" key="2">
    <citation type="journal article" date="2015" name="Data Brief">
        <title>Shoot transcriptome of the giant reed, Arundo donax.</title>
        <authorList>
            <person name="Barrero R.A."/>
            <person name="Guerrero F.D."/>
            <person name="Moolhuijzen P."/>
            <person name="Goolsby J.A."/>
            <person name="Tidwell J."/>
            <person name="Bellgard S.E."/>
            <person name="Bellgard M.I."/>
        </authorList>
    </citation>
    <scope>NUCLEOTIDE SEQUENCE</scope>
    <source>
        <tissue evidence="2">Shoot tissue taken approximately 20 cm above the soil surface</tissue>
    </source>
</reference>
<protein>
    <submittedName>
        <fullName evidence="2">Uncharacterized protein</fullName>
    </submittedName>
</protein>
<sequence length="24" mass="2737">MSLNFDCSTQLSSLSSPRRLTQHK</sequence>
<dbReference type="AlphaFoldDB" id="A0A0A9CC06"/>
<evidence type="ECO:0000313" key="2">
    <source>
        <dbReference type="EMBL" id="JAD71983.1"/>
    </source>
</evidence>
<proteinExistence type="predicted"/>